<reference evidence="2" key="1">
    <citation type="submission" date="2023-06" db="EMBL/GenBank/DDBJ databases">
        <title>Reference genome for the Northern bat (Eptesicus nilssonii), a most northern bat species.</title>
        <authorList>
            <person name="Laine V.N."/>
            <person name="Pulliainen A.T."/>
            <person name="Lilley T.M."/>
        </authorList>
    </citation>
    <scope>NUCLEOTIDE SEQUENCE</scope>
    <source>
        <strain evidence="2">BLF_Eptnil</strain>
        <tissue evidence="2">Kidney</tissue>
    </source>
</reference>
<proteinExistence type="predicted"/>
<dbReference type="EMBL" id="JAULJE010000015">
    <property type="protein sequence ID" value="KAK1334479.1"/>
    <property type="molecule type" value="Genomic_DNA"/>
</dbReference>
<sequence length="174" mass="20011">MESSPEAHRFHRPPSWKLLNQKRQIALCNSFLEPTRFCRRFPMCDAYLEHQAHVNHTGPEDLQPQEAEPKGRTSCGGSWAMTSLEGSGFHYVLMGEKGAHWKRSRLGDLFSSHNRSTGPAPDVHQGSLIQRSSHLHQPLLWQLWRQGRPGGSHRKDLSRNRLWRQGRPGKHLQT</sequence>
<feature type="compositionally biased region" description="Basic residues" evidence="1">
    <location>
        <begin position="161"/>
        <end position="174"/>
    </location>
</feature>
<organism evidence="2 3">
    <name type="scientific">Cnephaeus nilssonii</name>
    <name type="common">Northern bat</name>
    <name type="synonym">Eptesicus nilssonii</name>
    <dbReference type="NCBI Taxonomy" id="3371016"/>
    <lineage>
        <taxon>Eukaryota</taxon>
        <taxon>Metazoa</taxon>
        <taxon>Chordata</taxon>
        <taxon>Craniata</taxon>
        <taxon>Vertebrata</taxon>
        <taxon>Euteleostomi</taxon>
        <taxon>Mammalia</taxon>
        <taxon>Eutheria</taxon>
        <taxon>Laurasiatheria</taxon>
        <taxon>Chiroptera</taxon>
        <taxon>Yangochiroptera</taxon>
        <taxon>Vespertilionidae</taxon>
        <taxon>Cnephaeus</taxon>
    </lineage>
</organism>
<protein>
    <submittedName>
        <fullName evidence="2">Uncharacterized protein</fullName>
    </submittedName>
</protein>
<dbReference type="Proteomes" id="UP001177744">
    <property type="component" value="Unassembled WGS sequence"/>
</dbReference>
<evidence type="ECO:0000256" key="1">
    <source>
        <dbReference type="SAM" id="MobiDB-lite"/>
    </source>
</evidence>
<accession>A0AA40HNE6</accession>
<gene>
    <name evidence="2" type="ORF">QTO34_005485</name>
</gene>
<comment type="caution">
    <text evidence="2">The sequence shown here is derived from an EMBL/GenBank/DDBJ whole genome shotgun (WGS) entry which is preliminary data.</text>
</comment>
<dbReference type="AlphaFoldDB" id="A0AA40HNE6"/>
<name>A0AA40HNE6_CNENI</name>
<feature type="region of interest" description="Disordered" evidence="1">
    <location>
        <begin position="146"/>
        <end position="174"/>
    </location>
</feature>
<feature type="region of interest" description="Disordered" evidence="1">
    <location>
        <begin position="56"/>
        <end position="75"/>
    </location>
</feature>
<keyword evidence="3" id="KW-1185">Reference proteome</keyword>
<evidence type="ECO:0000313" key="3">
    <source>
        <dbReference type="Proteomes" id="UP001177744"/>
    </source>
</evidence>
<evidence type="ECO:0000313" key="2">
    <source>
        <dbReference type="EMBL" id="KAK1334479.1"/>
    </source>
</evidence>